<feature type="region of interest" description="Disordered" evidence="1">
    <location>
        <begin position="428"/>
        <end position="475"/>
    </location>
</feature>
<feature type="compositionally biased region" description="Gly residues" evidence="1">
    <location>
        <begin position="464"/>
        <end position="473"/>
    </location>
</feature>
<keyword evidence="6" id="KW-1185">Reference proteome</keyword>
<evidence type="ECO:0000313" key="6">
    <source>
        <dbReference type="Proteomes" id="UP000799779"/>
    </source>
</evidence>
<keyword evidence="3" id="KW-0732">Signal</keyword>
<organism evidence="5 6">
    <name type="scientific">Amniculicola lignicola CBS 123094</name>
    <dbReference type="NCBI Taxonomy" id="1392246"/>
    <lineage>
        <taxon>Eukaryota</taxon>
        <taxon>Fungi</taxon>
        <taxon>Dikarya</taxon>
        <taxon>Ascomycota</taxon>
        <taxon>Pezizomycotina</taxon>
        <taxon>Dothideomycetes</taxon>
        <taxon>Pleosporomycetidae</taxon>
        <taxon>Pleosporales</taxon>
        <taxon>Amniculicolaceae</taxon>
        <taxon>Amniculicola</taxon>
    </lineage>
</organism>
<keyword evidence="2" id="KW-1133">Transmembrane helix</keyword>
<dbReference type="PANTHER" id="PTHR47797">
    <property type="entry name" value="DEHYDROGENASE, PUTATIVE (AFU_ORTHOLOGUE AFUA_8G05805)-RELATED"/>
    <property type="match status" value="1"/>
</dbReference>
<feature type="transmembrane region" description="Helical" evidence="2">
    <location>
        <begin position="280"/>
        <end position="299"/>
    </location>
</feature>
<dbReference type="InterPro" id="IPR005018">
    <property type="entry name" value="DOMON_domain"/>
</dbReference>
<sequence length="507" mass="54136">MMGRFAERVAVVGMLFGFWTQSVYAQSSSSPASSSPATPSATVAPSSTPTPIPASTFYLDKTETQFSVNIADNSSDVYIYFTSPAYSWVAVGFGENMKEALMLVMYLSSNGKNVTISPRLSSGHVEPSYAKDIQLETLPGTSISDEMFVLKAICRSCLVWPGSYIDVNSTAYPMIYAFGPGHSLQSNSPSAPLRRHVRYGKFSMDMKAAVGGPGGEGNVPAASKVGAGVVMQGGIKKDKDRMNRAHSVIGCLAVFVLWPINVVLAGFFRKIGIHVGFSGVLMAFLVVAYGLGIATSGQFNRSKAFTSPHQILAFLSLLPITLLSLLPIRPLARLHPKIPTLHMPLSTLTFITLILAGGMGLHLSSSPRPIITAYVCLALAVFVLLTLLQTCIKRRGSAYTRATTRRRLGEDDDQDMRLAEWWASRKTGDSSRSASSAANSPNNGDSNWGQPPPGNGNQAHAGGVEMGGHGRSGSAGSWRGNVYGAGTMPGPQYLLNMHPGVPVHKWS</sequence>
<dbReference type="EMBL" id="ML977569">
    <property type="protein sequence ID" value="KAF2004014.1"/>
    <property type="molecule type" value="Genomic_DNA"/>
</dbReference>
<protein>
    <submittedName>
        <fullName evidence="5">Iron reductase domain protein</fullName>
    </submittedName>
</protein>
<feature type="domain" description="DOMON" evidence="4">
    <location>
        <begin position="88"/>
        <end position="179"/>
    </location>
</feature>
<keyword evidence="2" id="KW-0472">Membrane</keyword>
<dbReference type="CDD" id="cd09630">
    <property type="entry name" value="CDH_like_cytochrome"/>
    <property type="match status" value="1"/>
</dbReference>
<feature type="compositionally biased region" description="Low complexity" evidence="1">
    <location>
        <begin position="430"/>
        <end position="447"/>
    </location>
</feature>
<dbReference type="Pfam" id="PF16010">
    <property type="entry name" value="CDH-cyt"/>
    <property type="match status" value="1"/>
</dbReference>
<reference evidence="5" key="1">
    <citation type="journal article" date="2020" name="Stud. Mycol.">
        <title>101 Dothideomycetes genomes: a test case for predicting lifestyles and emergence of pathogens.</title>
        <authorList>
            <person name="Haridas S."/>
            <person name="Albert R."/>
            <person name="Binder M."/>
            <person name="Bloem J."/>
            <person name="Labutti K."/>
            <person name="Salamov A."/>
            <person name="Andreopoulos B."/>
            <person name="Baker S."/>
            <person name="Barry K."/>
            <person name="Bills G."/>
            <person name="Bluhm B."/>
            <person name="Cannon C."/>
            <person name="Castanera R."/>
            <person name="Culley D."/>
            <person name="Daum C."/>
            <person name="Ezra D."/>
            <person name="Gonzalez J."/>
            <person name="Henrissat B."/>
            <person name="Kuo A."/>
            <person name="Liang C."/>
            <person name="Lipzen A."/>
            <person name="Lutzoni F."/>
            <person name="Magnuson J."/>
            <person name="Mondo S."/>
            <person name="Nolan M."/>
            <person name="Ohm R."/>
            <person name="Pangilinan J."/>
            <person name="Park H.-J."/>
            <person name="Ramirez L."/>
            <person name="Alfaro M."/>
            <person name="Sun H."/>
            <person name="Tritt A."/>
            <person name="Yoshinaga Y."/>
            <person name="Zwiers L.-H."/>
            <person name="Turgeon B."/>
            <person name="Goodwin S."/>
            <person name="Spatafora J."/>
            <person name="Crous P."/>
            <person name="Grigoriev I."/>
        </authorList>
    </citation>
    <scope>NUCLEOTIDE SEQUENCE</scope>
    <source>
        <strain evidence="5">CBS 123094</strain>
    </source>
</reference>
<dbReference type="PANTHER" id="PTHR47797:SF1">
    <property type="entry name" value="CYTOCHROME B561 DOMAIN-CONTAINING PROTEIN-RELATED"/>
    <property type="match status" value="1"/>
</dbReference>
<dbReference type="SUPFAM" id="SSF49344">
    <property type="entry name" value="CBD9-like"/>
    <property type="match status" value="1"/>
</dbReference>
<dbReference type="Gene3D" id="2.60.40.1210">
    <property type="entry name" value="Cellobiose dehydrogenase, cytochrome domain"/>
    <property type="match status" value="1"/>
</dbReference>
<dbReference type="OrthoDB" id="19261at2759"/>
<evidence type="ECO:0000259" key="4">
    <source>
        <dbReference type="SMART" id="SM00664"/>
    </source>
</evidence>
<dbReference type="AlphaFoldDB" id="A0A6A5WST3"/>
<dbReference type="InterPro" id="IPR015920">
    <property type="entry name" value="Cellobiose_DH-like_cyt"/>
</dbReference>
<feature type="chain" id="PRO_5025407253" evidence="3">
    <location>
        <begin position="26"/>
        <end position="507"/>
    </location>
</feature>
<feature type="transmembrane region" description="Helical" evidence="2">
    <location>
        <begin position="311"/>
        <end position="332"/>
    </location>
</feature>
<feature type="transmembrane region" description="Helical" evidence="2">
    <location>
        <begin position="247"/>
        <end position="268"/>
    </location>
</feature>
<evidence type="ECO:0000256" key="2">
    <source>
        <dbReference type="SAM" id="Phobius"/>
    </source>
</evidence>
<accession>A0A6A5WST3</accession>
<evidence type="ECO:0000256" key="1">
    <source>
        <dbReference type="SAM" id="MobiDB-lite"/>
    </source>
</evidence>
<evidence type="ECO:0000256" key="3">
    <source>
        <dbReference type="SAM" id="SignalP"/>
    </source>
</evidence>
<evidence type="ECO:0000313" key="5">
    <source>
        <dbReference type="EMBL" id="KAF2004014.1"/>
    </source>
</evidence>
<dbReference type="SMART" id="SM00664">
    <property type="entry name" value="DoH"/>
    <property type="match status" value="1"/>
</dbReference>
<feature type="signal peptide" evidence="3">
    <location>
        <begin position="1"/>
        <end position="25"/>
    </location>
</feature>
<proteinExistence type="predicted"/>
<name>A0A6A5WST3_9PLEO</name>
<dbReference type="Proteomes" id="UP000799779">
    <property type="component" value="Unassembled WGS sequence"/>
</dbReference>
<feature type="transmembrane region" description="Helical" evidence="2">
    <location>
        <begin position="370"/>
        <end position="388"/>
    </location>
</feature>
<keyword evidence="2" id="KW-0812">Transmembrane</keyword>
<feature type="transmembrane region" description="Helical" evidence="2">
    <location>
        <begin position="344"/>
        <end position="364"/>
    </location>
</feature>
<gene>
    <name evidence="5" type="ORF">P154DRAFT_572473</name>
</gene>